<evidence type="ECO:0000313" key="1">
    <source>
        <dbReference type="EMBL" id="SMR69804.1"/>
    </source>
</evidence>
<dbReference type="EMBL" id="FXWV01000001">
    <property type="protein sequence ID" value="SMR69804.1"/>
    <property type="molecule type" value="Genomic_DNA"/>
</dbReference>
<gene>
    <name evidence="1" type="ORF">SAMN04487964_101368</name>
</gene>
<proteinExistence type="predicted"/>
<organism evidence="1 2">
    <name type="scientific">Marinobacterium sediminicola</name>
    <dbReference type="NCBI Taxonomy" id="518898"/>
    <lineage>
        <taxon>Bacteria</taxon>
        <taxon>Pseudomonadati</taxon>
        <taxon>Pseudomonadota</taxon>
        <taxon>Gammaproteobacteria</taxon>
        <taxon>Oceanospirillales</taxon>
        <taxon>Oceanospirillaceae</taxon>
        <taxon>Marinobacterium</taxon>
    </lineage>
</organism>
<keyword evidence="2" id="KW-1185">Reference proteome</keyword>
<accession>A0ABY1RWK6</accession>
<comment type="caution">
    <text evidence="1">The sequence shown here is derived from an EMBL/GenBank/DDBJ whole genome shotgun (WGS) entry which is preliminary data.</text>
</comment>
<sequence>MRIIVIKQWLVKGIGVNRGEFFSMLNFRERLLLDEKKSSENGDGKSRLKPS</sequence>
<reference evidence="1 2" key="1">
    <citation type="submission" date="2017-05" db="EMBL/GenBank/DDBJ databases">
        <authorList>
            <person name="Varghese N."/>
            <person name="Submissions S."/>
        </authorList>
    </citation>
    <scope>NUCLEOTIDE SEQUENCE [LARGE SCALE GENOMIC DNA]</scope>
    <source>
        <strain evidence="1 2">CGMCC 1.7287</strain>
    </source>
</reference>
<name>A0ABY1RWK6_9GAMM</name>
<protein>
    <submittedName>
        <fullName evidence="1">Uncharacterized protein</fullName>
    </submittedName>
</protein>
<evidence type="ECO:0000313" key="2">
    <source>
        <dbReference type="Proteomes" id="UP001159257"/>
    </source>
</evidence>
<dbReference type="Proteomes" id="UP001159257">
    <property type="component" value="Unassembled WGS sequence"/>
</dbReference>